<evidence type="ECO:0000256" key="1">
    <source>
        <dbReference type="ARBA" id="ARBA00004202"/>
    </source>
</evidence>
<dbReference type="CDD" id="cd03225">
    <property type="entry name" value="ABC_cobalt_CbiO_domain1"/>
    <property type="match status" value="1"/>
</dbReference>
<reference evidence="10 11" key="1">
    <citation type="submission" date="2014-11" db="EMBL/GenBank/DDBJ databases">
        <title>A Rickettsiales Symbiont of Amoebae With Ancient Features.</title>
        <authorList>
            <person name="Schulz F."/>
            <person name="Martijn J."/>
            <person name="Wascher F."/>
            <person name="Kostanjsek R."/>
            <person name="Ettema T.J."/>
            <person name="Horn M."/>
        </authorList>
    </citation>
    <scope>NUCLEOTIDE SEQUENCE [LARGE SCALE GENOMIC DNA]</scope>
    <source>
        <strain evidence="10 11">UWC36</strain>
    </source>
</reference>
<name>A0A0C1MZ65_9RICK</name>
<feature type="domain" description="ABC transporter" evidence="9">
    <location>
        <begin position="2"/>
        <end position="244"/>
    </location>
</feature>
<comment type="function">
    <text evidence="8">Part of an ABC transporter complex. Transmembrane domains (TMD) form a pore in the inner membrane and the ATP-binding domain (NBD) is responsible for energy generation.</text>
</comment>
<dbReference type="InterPro" id="IPR015856">
    <property type="entry name" value="ABC_transpr_CbiO/EcfA_su"/>
</dbReference>
<dbReference type="STRING" id="86105.NF27_DT00850"/>
<dbReference type="Gene3D" id="3.40.50.300">
    <property type="entry name" value="P-loop containing nucleotide triphosphate hydrolases"/>
    <property type="match status" value="1"/>
</dbReference>
<dbReference type="OrthoDB" id="9776369at2"/>
<organism evidence="10 11">
    <name type="scientific">Candidatus Jidaibacter acanthamoebae</name>
    <dbReference type="NCBI Taxonomy" id="86105"/>
    <lineage>
        <taxon>Bacteria</taxon>
        <taxon>Pseudomonadati</taxon>
        <taxon>Pseudomonadota</taxon>
        <taxon>Alphaproteobacteria</taxon>
        <taxon>Rickettsiales</taxon>
        <taxon>Candidatus Midichloriaceae</taxon>
        <taxon>Candidatus Jidaibacter</taxon>
    </lineage>
</organism>
<dbReference type="PANTHER" id="PTHR42788:SF7">
    <property type="entry name" value="NITRATE ABC TRANSPORTER ATP-BINDING PROTEIN"/>
    <property type="match status" value="1"/>
</dbReference>
<keyword evidence="3" id="KW-0813">Transport</keyword>
<dbReference type="RefSeq" id="WP_039456355.1">
    <property type="nucleotide sequence ID" value="NZ_JSWE01000096.1"/>
</dbReference>
<evidence type="ECO:0000313" key="11">
    <source>
        <dbReference type="Proteomes" id="UP000031258"/>
    </source>
</evidence>
<comment type="caution">
    <text evidence="10">The sequence shown here is derived from an EMBL/GenBank/DDBJ whole genome shotgun (WGS) entry which is preliminary data.</text>
</comment>
<evidence type="ECO:0000256" key="5">
    <source>
        <dbReference type="ARBA" id="ARBA00022741"/>
    </source>
</evidence>
<dbReference type="SMART" id="SM00382">
    <property type="entry name" value="AAA"/>
    <property type="match status" value="1"/>
</dbReference>
<accession>A0A0C1MZ65</accession>
<dbReference type="GO" id="GO:0005524">
    <property type="term" value="F:ATP binding"/>
    <property type="evidence" value="ECO:0007669"/>
    <property type="project" value="UniProtKB-KW"/>
</dbReference>
<keyword evidence="6 10" id="KW-0067">ATP-binding</keyword>
<dbReference type="GO" id="GO:0016887">
    <property type="term" value="F:ATP hydrolysis activity"/>
    <property type="evidence" value="ECO:0007669"/>
    <property type="project" value="InterPro"/>
</dbReference>
<proteinExistence type="inferred from homology"/>
<evidence type="ECO:0000256" key="2">
    <source>
        <dbReference type="ARBA" id="ARBA00005417"/>
    </source>
</evidence>
<keyword evidence="11" id="KW-1185">Reference proteome</keyword>
<gene>
    <name evidence="10" type="ORF">NF27_DT00850</name>
</gene>
<sequence length="255" mass="28760">MLEIKNIYKTFNVDCEPILKGINLKLNKNDFCIVIGSNGSGKSTLFKVILGDYKVDSGSIKLHNRELTNLSIYKRAKLINSITQDTNKSIVKEMTLLENLALSEMRCKASTLLPYKRKTKKLREQLTKLNLGLERFLDTKMEALSGGQKQVIATIAATFSPPSLLLLDEHTSALDPKTSAFLMDYTANLVEKNAITTLMITHNLNDAIKYGNRLIMLHRGKIVEDFNYKDKNALTITKLLDLFHTYEDNTLTGVK</sequence>
<dbReference type="Pfam" id="PF00005">
    <property type="entry name" value="ABC_tran"/>
    <property type="match status" value="1"/>
</dbReference>
<evidence type="ECO:0000259" key="9">
    <source>
        <dbReference type="PROSITE" id="PS50893"/>
    </source>
</evidence>
<dbReference type="PANTHER" id="PTHR42788">
    <property type="entry name" value="TAURINE IMPORT ATP-BINDING PROTEIN-RELATED"/>
    <property type="match status" value="1"/>
</dbReference>
<dbReference type="GO" id="GO:0055085">
    <property type="term" value="P:transmembrane transport"/>
    <property type="evidence" value="ECO:0007669"/>
    <property type="project" value="InterPro"/>
</dbReference>
<evidence type="ECO:0000256" key="7">
    <source>
        <dbReference type="ARBA" id="ARBA00023136"/>
    </source>
</evidence>
<evidence type="ECO:0000256" key="3">
    <source>
        <dbReference type="ARBA" id="ARBA00022448"/>
    </source>
</evidence>
<dbReference type="PATRIC" id="fig|86105.3.peg.884"/>
<comment type="subcellular location">
    <subcellularLocation>
        <location evidence="1">Cell membrane</location>
        <topology evidence="1">Peripheral membrane protein</topology>
    </subcellularLocation>
</comment>
<dbReference type="AlphaFoldDB" id="A0A0C1MZ65"/>
<keyword evidence="4" id="KW-1003">Cell membrane</keyword>
<dbReference type="InterPro" id="IPR003439">
    <property type="entry name" value="ABC_transporter-like_ATP-bd"/>
</dbReference>
<dbReference type="EMBL" id="JSWE01000096">
    <property type="protein sequence ID" value="KIE05311.1"/>
    <property type="molecule type" value="Genomic_DNA"/>
</dbReference>
<dbReference type="SUPFAM" id="SSF52540">
    <property type="entry name" value="P-loop containing nucleoside triphosphate hydrolases"/>
    <property type="match status" value="1"/>
</dbReference>
<protein>
    <submittedName>
        <fullName evidence="10">ABC transporter ATP-binding protein</fullName>
    </submittedName>
</protein>
<dbReference type="PROSITE" id="PS50893">
    <property type="entry name" value="ABC_TRANSPORTER_2"/>
    <property type="match status" value="1"/>
</dbReference>
<dbReference type="InterPro" id="IPR027417">
    <property type="entry name" value="P-loop_NTPase"/>
</dbReference>
<keyword evidence="7" id="KW-0472">Membrane</keyword>
<evidence type="ECO:0000256" key="6">
    <source>
        <dbReference type="ARBA" id="ARBA00022840"/>
    </source>
</evidence>
<evidence type="ECO:0000256" key="4">
    <source>
        <dbReference type="ARBA" id="ARBA00022475"/>
    </source>
</evidence>
<dbReference type="Proteomes" id="UP000031258">
    <property type="component" value="Unassembled WGS sequence"/>
</dbReference>
<evidence type="ECO:0000313" key="10">
    <source>
        <dbReference type="EMBL" id="KIE05311.1"/>
    </source>
</evidence>
<comment type="similarity">
    <text evidence="2">Belongs to the ABC transporter superfamily.</text>
</comment>
<evidence type="ECO:0000256" key="8">
    <source>
        <dbReference type="ARBA" id="ARBA00024725"/>
    </source>
</evidence>
<dbReference type="GO" id="GO:0005886">
    <property type="term" value="C:plasma membrane"/>
    <property type="evidence" value="ECO:0007669"/>
    <property type="project" value="UniProtKB-SubCell"/>
</dbReference>
<dbReference type="InterPro" id="IPR003593">
    <property type="entry name" value="AAA+_ATPase"/>
</dbReference>
<keyword evidence="5" id="KW-0547">Nucleotide-binding</keyword>
<dbReference type="InterPro" id="IPR050166">
    <property type="entry name" value="ABC_transporter_ATP-bind"/>
</dbReference>